<dbReference type="Pfam" id="PF00996">
    <property type="entry name" value="GDI"/>
    <property type="match status" value="1"/>
</dbReference>
<dbReference type="InParanoid" id="A0A0Q3HBY0"/>
<sequence length="535" mass="57884">MAAAAAADDYPTIDPVSFDEVLCGTGLPEAVLAAACAAGGKTVLHVDPNPFYGSLSSSVPPLFLPSFLLDSSSSSSSAAAAANPSTTETTVVHGLQRRTPYSDFETSGTVPEPAGFTVDLVRGSNHVEFKSLDGGTLLYWDGELCPVPDSREAIFQLQDTKLNKCSDKKQQLLQKYYLNNFLKLVEAHIAATSVSCSDDGDKEEASAGKKISEEDLDLPFVEFLKKKHLPRKMIAVMLYATAVSDYDQDVSGFHEKLLTTRDGIKNVALYFNSIGRFANATGAFIYPMHGHGELPQAFCRFAAVKGALYVLQMPVTGLLMGKENQHYVGTRLASGQDIRCQQLILDASYKIPSLDLPSDASDSNPPRKVARGICILRRSVKPGLSNVLVVFPPKSLQEQQVATVRVLQLSSSVAICPPGMFIVYLSIPCADAFTGKLCINKAIEVLVHFQASNGSEGHLETASKDNEDVKPGLIWNCAYGTSGTVLSCPMPDESLDYRNMLESTKKLFADTYPDEEFLPRKSSPKYAECDSDSAE</sequence>
<reference evidence="3" key="2">
    <citation type="submission" date="2017-06" db="EMBL/GenBank/DDBJ databases">
        <title>WGS assembly of Brachypodium distachyon.</title>
        <authorList>
            <consortium name="The International Brachypodium Initiative"/>
            <person name="Lucas S."/>
            <person name="Harmon-Smith M."/>
            <person name="Lail K."/>
            <person name="Tice H."/>
            <person name="Grimwood J."/>
            <person name="Bruce D."/>
            <person name="Barry K."/>
            <person name="Shu S."/>
            <person name="Lindquist E."/>
            <person name="Wang M."/>
            <person name="Pitluck S."/>
            <person name="Vogel J.P."/>
            <person name="Garvin D.F."/>
            <person name="Mockler T.C."/>
            <person name="Schmutz J."/>
            <person name="Rokhsar D."/>
            <person name="Bevan M.W."/>
        </authorList>
    </citation>
    <scope>NUCLEOTIDE SEQUENCE</scope>
    <source>
        <strain evidence="3">Bd21</strain>
    </source>
</reference>
<evidence type="ECO:0000256" key="1">
    <source>
        <dbReference type="ARBA" id="ARBA00005593"/>
    </source>
</evidence>
<accession>A0A0Q3HBY0</accession>
<dbReference type="ExpressionAtlas" id="A0A0Q3HBY0">
    <property type="expression patterns" value="baseline"/>
</dbReference>
<dbReference type="SUPFAM" id="SSF54373">
    <property type="entry name" value="FAD-linked reductases, C-terminal domain"/>
    <property type="match status" value="1"/>
</dbReference>
<organism evidence="3">
    <name type="scientific">Brachypodium distachyon</name>
    <name type="common">Purple false brome</name>
    <name type="synonym">Trachynia distachya</name>
    <dbReference type="NCBI Taxonomy" id="15368"/>
    <lineage>
        <taxon>Eukaryota</taxon>
        <taxon>Viridiplantae</taxon>
        <taxon>Streptophyta</taxon>
        <taxon>Embryophyta</taxon>
        <taxon>Tracheophyta</taxon>
        <taxon>Spermatophyta</taxon>
        <taxon>Magnoliopsida</taxon>
        <taxon>Liliopsida</taxon>
        <taxon>Poales</taxon>
        <taxon>Poaceae</taxon>
        <taxon>BOP clade</taxon>
        <taxon>Pooideae</taxon>
        <taxon>Stipodae</taxon>
        <taxon>Brachypodieae</taxon>
        <taxon>Brachypodium</taxon>
    </lineage>
</organism>
<dbReference type="InterPro" id="IPR018203">
    <property type="entry name" value="GDP_dissociation_inhibitor"/>
</dbReference>
<proteinExistence type="inferred from homology"/>
<dbReference type="PANTHER" id="PTHR11787:SF4">
    <property type="entry name" value="CHM, RAB ESCORT PROTEIN 1"/>
    <property type="match status" value="1"/>
</dbReference>
<dbReference type="EnsemblPlants" id="KQJ85603">
    <property type="protein sequence ID" value="KQJ85603"/>
    <property type="gene ID" value="BRADI_4g00510v3"/>
</dbReference>
<dbReference type="STRING" id="15368.A0A0Q3HBY0"/>
<comment type="similarity">
    <text evidence="1">Belongs to the Rab GDI family.</text>
</comment>
<evidence type="ECO:0000256" key="2">
    <source>
        <dbReference type="SAM" id="MobiDB-lite"/>
    </source>
</evidence>
<dbReference type="Gene3D" id="1.10.405.10">
    <property type="entry name" value="Guanine Nucleotide Dissociation Inhibitor, domain 1"/>
    <property type="match status" value="1"/>
</dbReference>
<evidence type="ECO:0000313" key="3">
    <source>
        <dbReference type="EMBL" id="KQJ85603.1"/>
    </source>
</evidence>
<dbReference type="PRINTS" id="PR00891">
    <property type="entry name" value="RABGDIREP"/>
</dbReference>
<dbReference type="Gene3D" id="3.50.50.60">
    <property type="entry name" value="FAD/NAD(P)-binding domain"/>
    <property type="match status" value="1"/>
</dbReference>
<reference evidence="4" key="3">
    <citation type="submission" date="2018-08" db="UniProtKB">
        <authorList>
            <consortium name="EnsemblPlants"/>
        </authorList>
    </citation>
    <scope>IDENTIFICATION</scope>
    <source>
        <strain evidence="4">cv. Bd21</strain>
    </source>
</reference>
<dbReference type="OrthoDB" id="9446342at2759"/>
<dbReference type="GO" id="GO:0007264">
    <property type="term" value="P:small GTPase-mediated signal transduction"/>
    <property type="evidence" value="ECO:0007669"/>
    <property type="project" value="InterPro"/>
</dbReference>
<dbReference type="Gene3D" id="3.30.519.10">
    <property type="entry name" value="Guanine Nucleotide Dissociation Inhibitor, domain 2"/>
    <property type="match status" value="1"/>
</dbReference>
<protein>
    <recommendedName>
        <fullName evidence="6">Rab proteins geranylgeranyltransferase component</fullName>
    </recommendedName>
</protein>
<evidence type="ECO:0000313" key="4">
    <source>
        <dbReference type="EnsemblPlants" id="KQJ85603"/>
    </source>
</evidence>
<reference evidence="3 4" key="1">
    <citation type="journal article" date="2010" name="Nature">
        <title>Genome sequencing and analysis of the model grass Brachypodium distachyon.</title>
        <authorList>
            <consortium name="International Brachypodium Initiative"/>
        </authorList>
    </citation>
    <scope>NUCLEOTIDE SEQUENCE [LARGE SCALE GENOMIC DNA]</scope>
    <source>
        <strain evidence="3 4">Bd21</strain>
    </source>
</reference>
<dbReference type="InterPro" id="IPR036188">
    <property type="entry name" value="FAD/NAD-bd_sf"/>
</dbReference>
<dbReference type="GO" id="GO:0005634">
    <property type="term" value="C:nucleus"/>
    <property type="evidence" value="ECO:0000318"/>
    <property type="project" value="GO_Central"/>
</dbReference>
<dbReference type="PANTHER" id="PTHR11787">
    <property type="entry name" value="RAB GDP-DISSOCIATION INHIBITOR"/>
    <property type="match status" value="1"/>
</dbReference>
<dbReference type="Gramene" id="KQJ85603">
    <property type="protein sequence ID" value="KQJ85603"/>
    <property type="gene ID" value="BRADI_4g00510v3"/>
</dbReference>
<dbReference type="Proteomes" id="UP000008810">
    <property type="component" value="Chromosome 4"/>
</dbReference>
<evidence type="ECO:0000313" key="5">
    <source>
        <dbReference type="Proteomes" id="UP000008810"/>
    </source>
</evidence>
<evidence type="ECO:0008006" key="6">
    <source>
        <dbReference type="Google" id="ProtNLM"/>
    </source>
</evidence>
<name>A0A0Q3HBY0_BRADI</name>
<dbReference type="SUPFAM" id="SSF51905">
    <property type="entry name" value="FAD/NAD(P)-binding domain"/>
    <property type="match status" value="1"/>
</dbReference>
<dbReference type="GO" id="GO:0005829">
    <property type="term" value="C:cytosol"/>
    <property type="evidence" value="ECO:0000318"/>
    <property type="project" value="GO_Central"/>
</dbReference>
<dbReference type="EMBL" id="CM000883">
    <property type="protein sequence ID" value="KQJ85603.1"/>
    <property type="molecule type" value="Genomic_DNA"/>
</dbReference>
<dbReference type="GO" id="GO:0005092">
    <property type="term" value="F:GDP-dissociation inhibitor activity"/>
    <property type="evidence" value="ECO:0007669"/>
    <property type="project" value="InterPro"/>
</dbReference>
<dbReference type="GO" id="GO:0005968">
    <property type="term" value="C:Rab-protein geranylgeranyltransferase complex"/>
    <property type="evidence" value="ECO:0000318"/>
    <property type="project" value="GO_Central"/>
</dbReference>
<feature type="region of interest" description="Disordered" evidence="2">
    <location>
        <begin position="78"/>
        <end position="97"/>
    </location>
</feature>
<dbReference type="AlphaFoldDB" id="A0A0Q3HBY0"/>
<keyword evidence="5" id="KW-1185">Reference proteome</keyword>
<gene>
    <name evidence="3" type="ORF">BRADI_4g00510v3</name>
</gene>
<dbReference type="GO" id="GO:0016192">
    <property type="term" value="P:vesicle-mediated transport"/>
    <property type="evidence" value="ECO:0000318"/>
    <property type="project" value="GO_Central"/>
</dbReference>